<name>A0A2D4MSJ8_9SAUR</name>
<proteinExistence type="predicted"/>
<evidence type="ECO:0000313" key="1">
    <source>
        <dbReference type="EMBL" id="LAB36392.1"/>
    </source>
</evidence>
<protein>
    <submittedName>
        <fullName evidence="1">Uncharacterized protein</fullName>
    </submittedName>
</protein>
<dbReference type="EMBL" id="IACM01116798">
    <property type="protein sequence ID" value="LAB36392.1"/>
    <property type="molecule type" value="Transcribed_RNA"/>
</dbReference>
<organism evidence="1">
    <name type="scientific">Micrurus spixii</name>
    <name type="common">Amazon coral snake</name>
    <dbReference type="NCBI Taxonomy" id="129469"/>
    <lineage>
        <taxon>Eukaryota</taxon>
        <taxon>Metazoa</taxon>
        <taxon>Chordata</taxon>
        <taxon>Craniata</taxon>
        <taxon>Vertebrata</taxon>
        <taxon>Euteleostomi</taxon>
        <taxon>Lepidosauria</taxon>
        <taxon>Squamata</taxon>
        <taxon>Bifurcata</taxon>
        <taxon>Unidentata</taxon>
        <taxon>Episquamata</taxon>
        <taxon>Toxicofera</taxon>
        <taxon>Serpentes</taxon>
        <taxon>Colubroidea</taxon>
        <taxon>Elapidae</taxon>
        <taxon>Elapinae</taxon>
        <taxon>Micrurus</taxon>
    </lineage>
</organism>
<sequence length="102" mass="12296">MREHFLFPFEMDLFHHVKEFCISKWKFCGKLKLLLKRTQCLKENVNNQTQKRFAWWLLINLTNFKRKCVFYTTICVLTIQAKDAYTFFPTCSCSCPNKNART</sequence>
<accession>A0A2D4MSJ8</accession>
<dbReference type="AlphaFoldDB" id="A0A2D4MSJ8"/>
<reference evidence="1" key="1">
    <citation type="submission" date="2017-07" db="EMBL/GenBank/DDBJ databases">
        <authorList>
            <person name="Mikheyev A."/>
            <person name="Grau M."/>
        </authorList>
    </citation>
    <scope>NUCLEOTIDE SEQUENCE</scope>
    <source>
        <tissue evidence="1">Venom_gland</tissue>
    </source>
</reference>
<reference evidence="1" key="2">
    <citation type="submission" date="2017-11" db="EMBL/GenBank/DDBJ databases">
        <title>Coralsnake Venomics: Analyses of Venom Gland Transcriptomes and Proteomes of Six Brazilian Taxa.</title>
        <authorList>
            <person name="Aird S.D."/>
            <person name="Jorge da Silva N."/>
            <person name="Qiu L."/>
            <person name="Villar-Briones A."/>
            <person name="Aparecida-Saddi V."/>
            <person name="Campos-Telles M.P."/>
            <person name="Grau M."/>
            <person name="Mikheyev A.S."/>
        </authorList>
    </citation>
    <scope>NUCLEOTIDE SEQUENCE</scope>
    <source>
        <tissue evidence="1">Venom_gland</tissue>
    </source>
</reference>